<accession>A0ABX9LJ99</accession>
<keyword evidence="2" id="KW-1185">Reference proteome</keyword>
<gene>
    <name evidence="1" type="ORF">DI270_015980</name>
</gene>
<protein>
    <submittedName>
        <fullName evidence="1">Uncharacterized protein</fullName>
    </submittedName>
</protein>
<name>A0ABX9LJ99_9ACTN</name>
<proteinExistence type="predicted"/>
<evidence type="ECO:0000313" key="2">
    <source>
        <dbReference type="Proteomes" id="UP000262538"/>
    </source>
</evidence>
<dbReference type="EMBL" id="QFZU02000066">
    <property type="protein sequence ID" value="RGA04029.1"/>
    <property type="molecule type" value="Genomic_DNA"/>
</dbReference>
<comment type="caution">
    <text evidence="1">The sequence shown here is derived from an EMBL/GenBank/DDBJ whole genome shotgun (WGS) entry which is preliminary data.</text>
</comment>
<reference evidence="1 2" key="1">
    <citation type="submission" date="2018-08" db="EMBL/GenBank/DDBJ databases">
        <title>Microbispora. triticiradicis sp. nov., a novel actinomycete isolated from the root of wheat (Triticum aestivum L.)).</title>
        <authorList>
            <person name="Han C."/>
        </authorList>
    </citation>
    <scope>NUCLEOTIDE SEQUENCE [LARGE SCALE GENOMIC DNA]</scope>
    <source>
        <strain evidence="1 2">NEAU-HRDPA2-9</strain>
    </source>
</reference>
<organism evidence="1 2">
    <name type="scientific">Microbispora triticiradicis</name>
    <dbReference type="NCBI Taxonomy" id="2200763"/>
    <lineage>
        <taxon>Bacteria</taxon>
        <taxon>Bacillati</taxon>
        <taxon>Actinomycetota</taxon>
        <taxon>Actinomycetes</taxon>
        <taxon>Streptosporangiales</taxon>
        <taxon>Streptosporangiaceae</taxon>
        <taxon>Microbispora</taxon>
    </lineage>
</organism>
<evidence type="ECO:0000313" key="1">
    <source>
        <dbReference type="EMBL" id="RGA04029.1"/>
    </source>
</evidence>
<dbReference type="Proteomes" id="UP000262538">
    <property type="component" value="Unassembled WGS sequence"/>
</dbReference>
<sequence length="248" mass="27565">MTTGMMIANPEYVVQPWPGGPVIDDGEITVTVLVRPRSVPDEAARRVFEVVRQDSGEVRSPRLPYTDMTPLLFGAAHEVSHNALLLLDRLPSNVLVTAVVELKRPVPMEEIKKTTDLMSLDLVLSPMTPLTRTGPDAWTVRPLYWPSGVTCEERDRPRCDDNDQLSQFRSWVAALRDDDGVMLKTMGLDLPRLRSAASAGLVYGWIAYGQPEVIRPSLTGPLVKVAQIAEMAPVRDKNQVVVPLPHRR</sequence>